<feature type="region of interest" description="Disordered" evidence="8">
    <location>
        <begin position="1"/>
        <end position="34"/>
    </location>
</feature>
<proteinExistence type="inferred from homology"/>
<evidence type="ECO:0000256" key="3">
    <source>
        <dbReference type="ARBA" id="ARBA00022475"/>
    </source>
</evidence>
<evidence type="ECO:0000256" key="7">
    <source>
        <dbReference type="PIRSR" id="PIRSR604254-1"/>
    </source>
</evidence>
<feature type="compositionally biased region" description="Low complexity" evidence="8">
    <location>
        <begin position="19"/>
        <end position="29"/>
    </location>
</feature>
<dbReference type="NCBIfam" id="TIGR01065">
    <property type="entry name" value="hlyIII"/>
    <property type="match status" value="1"/>
</dbReference>
<feature type="transmembrane region" description="Helical" evidence="9">
    <location>
        <begin position="118"/>
        <end position="141"/>
    </location>
</feature>
<dbReference type="Pfam" id="PF03006">
    <property type="entry name" value="HlyIII"/>
    <property type="match status" value="1"/>
</dbReference>
<dbReference type="VEuPathDB" id="VectorBase:CSON014780"/>
<evidence type="ECO:0000256" key="4">
    <source>
        <dbReference type="ARBA" id="ARBA00022692"/>
    </source>
</evidence>
<dbReference type="InterPro" id="IPR005744">
    <property type="entry name" value="Hy-lIII"/>
</dbReference>
<evidence type="ECO:0000313" key="11">
    <source>
        <dbReference type="EMBL" id="SSX19487.1"/>
    </source>
</evidence>
<keyword evidence="7" id="KW-0479">Metal-binding</keyword>
<feature type="transmembrane region" description="Helical" evidence="9">
    <location>
        <begin position="153"/>
        <end position="170"/>
    </location>
</feature>
<feature type="transmembrane region" description="Helical" evidence="9">
    <location>
        <begin position="176"/>
        <end position="199"/>
    </location>
</feature>
<evidence type="ECO:0000256" key="5">
    <source>
        <dbReference type="ARBA" id="ARBA00022989"/>
    </source>
</evidence>
<keyword evidence="5 9" id="KW-1133">Transmembrane helix</keyword>
<comment type="subcellular location">
    <subcellularLocation>
        <location evidence="1">Cell membrane</location>
        <topology evidence="1">Multi-pass membrane protein</topology>
    </subcellularLocation>
</comment>
<dbReference type="PANTHER" id="PTHR20855">
    <property type="entry name" value="ADIPOR/PROGESTIN RECEPTOR-RELATED"/>
    <property type="match status" value="1"/>
</dbReference>
<keyword evidence="6 9" id="KW-0472">Membrane</keyword>
<gene>
    <name evidence="10" type="primary">CSON014780</name>
</gene>
<accession>A0A336K6W6</accession>
<organism evidence="10">
    <name type="scientific">Culicoides sonorensis</name>
    <name type="common">Biting midge</name>
    <dbReference type="NCBI Taxonomy" id="179676"/>
    <lineage>
        <taxon>Eukaryota</taxon>
        <taxon>Metazoa</taxon>
        <taxon>Ecdysozoa</taxon>
        <taxon>Arthropoda</taxon>
        <taxon>Hexapoda</taxon>
        <taxon>Insecta</taxon>
        <taxon>Pterygota</taxon>
        <taxon>Neoptera</taxon>
        <taxon>Endopterygota</taxon>
        <taxon>Diptera</taxon>
        <taxon>Nematocera</taxon>
        <taxon>Chironomoidea</taxon>
        <taxon>Ceratopogonidae</taxon>
        <taxon>Ceratopogoninae</taxon>
        <taxon>Culicoides</taxon>
        <taxon>Monoculicoides</taxon>
    </lineage>
</organism>
<dbReference type="GO" id="GO:0140911">
    <property type="term" value="F:pore-forming activity"/>
    <property type="evidence" value="ECO:0007669"/>
    <property type="project" value="InterPro"/>
</dbReference>
<feature type="binding site" evidence="7">
    <location>
        <position position="262"/>
    </location>
    <ligand>
        <name>Zn(2+)</name>
        <dbReference type="ChEBI" id="CHEBI:29105"/>
    </ligand>
</feature>
<evidence type="ECO:0000256" key="1">
    <source>
        <dbReference type="ARBA" id="ARBA00004651"/>
    </source>
</evidence>
<feature type="binding site" evidence="7">
    <location>
        <position position="266"/>
    </location>
    <ligand>
        <name>Zn(2+)</name>
        <dbReference type="ChEBI" id="CHEBI:29105"/>
    </ligand>
</feature>
<reference evidence="11" key="2">
    <citation type="submission" date="2018-07" db="EMBL/GenBank/DDBJ databases">
        <authorList>
            <person name="Quirk P.G."/>
            <person name="Krulwich T.A."/>
        </authorList>
    </citation>
    <scope>NUCLEOTIDE SEQUENCE</scope>
</reference>
<feature type="binding site" evidence="7">
    <location>
        <position position="135"/>
    </location>
    <ligand>
        <name>Zn(2+)</name>
        <dbReference type="ChEBI" id="CHEBI:29105"/>
    </ligand>
</feature>
<dbReference type="InterPro" id="IPR004254">
    <property type="entry name" value="AdipoR/HlyIII-related"/>
</dbReference>
<evidence type="ECO:0000256" key="8">
    <source>
        <dbReference type="SAM" id="MobiDB-lite"/>
    </source>
</evidence>
<dbReference type="PANTHER" id="PTHR20855:SF3">
    <property type="entry name" value="LD03007P"/>
    <property type="match status" value="1"/>
</dbReference>
<dbReference type="AlphaFoldDB" id="A0A336K6W6"/>
<keyword evidence="4 9" id="KW-0812">Transmembrane</keyword>
<protein>
    <submittedName>
        <fullName evidence="10">CSON014780 protein</fullName>
    </submittedName>
</protein>
<evidence type="ECO:0000313" key="10">
    <source>
        <dbReference type="EMBL" id="SSW99105.1"/>
    </source>
</evidence>
<dbReference type="EMBL" id="UFQS01000086">
    <property type="protein sequence ID" value="SSW99105.1"/>
    <property type="molecule type" value="Genomic_DNA"/>
</dbReference>
<dbReference type="GO" id="GO:0005886">
    <property type="term" value="C:plasma membrane"/>
    <property type="evidence" value="ECO:0007669"/>
    <property type="project" value="UniProtKB-SubCell"/>
</dbReference>
<keyword evidence="7" id="KW-0862">Zinc</keyword>
<name>A0A336K6W6_CULSO</name>
<feature type="transmembrane region" description="Helical" evidence="9">
    <location>
        <begin position="264"/>
        <end position="285"/>
    </location>
</feature>
<comment type="similarity">
    <text evidence="2">Belongs to the ADIPOR family.</text>
</comment>
<dbReference type="EMBL" id="UFQT01000086">
    <property type="protein sequence ID" value="SSX19487.1"/>
    <property type="molecule type" value="Genomic_DNA"/>
</dbReference>
<sequence>MSCPMQAAQDGITLRKTSDSLTTPSPTTSNDEGKRVSITNINTFNRIRMKLKTIPWERLKHIKWKNERVTQPGMAYMPTEIEHIANVISHGIWVIPAIYAAMQLLFRSQTSTQFLAAIIYGTSLSSLFAVSTCFHSAFYCMCHTPVKDVLHRCDRAMIYIFIAGSYYPWLSLGDPLHPTICFVFKWAIWILAAMGILYQQLYHERFKTLETVFYVIMGLGPSVVIMLYGHEFVGMSELKLGGLIYILGIVFFKADGLIPFAHSIWHLFVVLAAAVHYYAIFNYLYSN</sequence>
<keyword evidence="3" id="KW-1003">Cell membrane</keyword>
<dbReference type="OMA" id="FYCNRNR"/>
<evidence type="ECO:0000256" key="9">
    <source>
        <dbReference type="SAM" id="Phobius"/>
    </source>
</evidence>
<evidence type="ECO:0000256" key="6">
    <source>
        <dbReference type="ARBA" id="ARBA00023136"/>
    </source>
</evidence>
<dbReference type="GO" id="GO:0046872">
    <property type="term" value="F:metal ion binding"/>
    <property type="evidence" value="ECO:0007669"/>
    <property type="project" value="UniProtKB-KW"/>
</dbReference>
<reference evidence="10" key="1">
    <citation type="submission" date="2018-04" db="EMBL/GenBank/DDBJ databases">
        <authorList>
            <person name="Go L.Y."/>
            <person name="Mitchell J.A."/>
        </authorList>
    </citation>
    <scope>NUCLEOTIDE SEQUENCE</scope>
    <source>
        <tissue evidence="10">Whole organism</tissue>
    </source>
</reference>
<feature type="transmembrane region" description="Helical" evidence="9">
    <location>
        <begin position="84"/>
        <end position="106"/>
    </location>
</feature>
<feature type="transmembrane region" description="Helical" evidence="9">
    <location>
        <begin position="211"/>
        <end position="229"/>
    </location>
</feature>
<evidence type="ECO:0000256" key="2">
    <source>
        <dbReference type="ARBA" id="ARBA00007018"/>
    </source>
</evidence>